<name>A0A1M6LZW2_9CLOT</name>
<evidence type="ECO:0000313" key="1">
    <source>
        <dbReference type="EMBL" id="SHJ76543.1"/>
    </source>
</evidence>
<dbReference type="EMBL" id="FRAD01000006">
    <property type="protein sequence ID" value="SHJ76543.1"/>
    <property type="molecule type" value="Genomic_DNA"/>
</dbReference>
<accession>A0A1M6LZW2</accession>
<organism evidence="1 2">
    <name type="scientific">Hathewaya proteolytica DSM 3090</name>
    <dbReference type="NCBI Taxonomy" id="1121331"/>
    <lineage>
        <taxon>Bacteria</taxon>
        <taxon>Bacillati</taxon>
        <taxon>Bacillota</taxon>
        <taxon>Clostridia</taxon>
        <taxon>Eubacteriales</taxon>
        <taxon>Clostridiaceae</taxon>
        <taxon>Hathewaya</taxon>
    </lineage>
</organism>
<proteinExistence type="predicted"/>
<gene>
    <name evidence="1" type="ORF">SAMN02745248_00878</name>
</gene>
<dbReference type="Proteomes" id="UP000183952">
    <property type="component" value="Unassembled WGS sequence"/>
</dbReference>
<dbReference type="AlphaFoldDB" id="A0A1M6LZW2"/>
<protein>
    <submittedName>
        <fullName evidence="1">Uncharacterized protein</fullName>
    </submittedName>
</protein>
<dbReference type="RefSeq" id="WP_072902748.1">
    <property type="nucleotide sequence ID" value="NZ_FRAD01000006.1"/>
</dbReference>
<sequence>MSKKSKFLVGGAILAGVGAIAAVVTREIKKKVSERQNVVEHEEDTQDEHMYKIQCDSKECHNNECFGYDSEEYNCQEEKKTIVEDEKDGYSDYSEN</sequence>
<dbReference type="STRING" id="1121331.SAMN02745248_00878"/>
<keyword evidence="2" id="KW-1185">Reference proteome</keyword>
<evidence type="ECO:0000313" key="2">
    <source>
        <dbReference type="Proteomes" id="UP000183952"/>
    </source>
</evidence>
<reference evidence="1 2" key="1">
    <citation type="submission" date="2016-11" db="EMBL/GenBank/DDBJ databases">
        <authorList>
            <person name="Jaros S."/>
            <person name="Januszkiewicz K."/>
            <person name="Wedrychowicz H."/>
        </authorList>
    </citation>
    <scope>NUCLEOTIDE SEQUENCE [LARGE SCALE GENOMIC DNA]</scope>
    <source>
        <strain evidence="1 2">DSM 3090</strain>
    </source>
</reference>